<gene>
    <name evidence="3" type="ORF">A4U43_C07F37790</name>
</gene>
<evidence type="ECO:0000256" key="2">
    <source>
        <dbReference type="SAM" id="MobiDB-lite"/>
    </source>
</evidence>
<evidence type="ECO:0000256" key="1">
    <source>
        <dbReference type="SAM" id="Coils"/>
    </source>
</evidence>
<dbReference type="OMA" id="DPGHPHI"/>
<feature type="region of interest" description="Disordered" evidence="2">
    <location>
        <begin position="318"/>
        <end position="352"/>
    </location>
</feature>
<evidence type="ECO:0000313" key="4">
    <source>
        <dbReference type="Proteomes" id="UP000243459"/>
    </source>
</evidence>
<accession>A0A5P1EHU1</accession>
<reference evidence="4" key="1">
    <citation type="journal article" date="2017" name="Nat. Commun.">
        <title>The asparagus genome sheds light on the origin and evolution of a young Y chromosome.</title>
        <authorList>
            <person name="Harkess A."/>
            <person name="Zhou J."/>
            <person name="Xu C."/>
            <person name="Bowers J.E."/>
            <person name="Van der Hulst R."/>
            <person name="Ayyampalayam S."/>
            <person name="Mercati F."/>
            <person name="Riccardi P."/>
            <person name="McKain M.R."/>
            <person name="Kakrana A."/>
            <person name="Tang H."/>
            <person name="Ray J."/>
            <person name="Groenendijk J."/>
            <person name="Arikit S."/>
            <person name="Mathioni S.M."/>
            <person name="Nakano M."/>
            <person name="Shan H."/>
            <person name="Telgmann-Rauber A."/>
            <person name="Kanno A."/>
            <person name="Yue Z."/>
            <person name="Chen H."/>
            <person name="Li W."/>
            <person name="Chen Y."/>
            <person name="Xu X."/>
            <person name="Zhang Y."/>
            <person name="Luo S."/>
            <person name="Chen H."/>
            <person name="Gao J."/>
            <person name="Mao Z."/>
            <person name="Pires J.C."/>
            <person name="Luo M."/>
            <person name="Kudrna D."/>
            <person name="Wing R.A."/>
            <person name="Meyers B.C."/>
            <person name="Yi K."/>
            <person name="Kong H."/>
            <person name="Lavrijsen P."/>
            <person name="Sunseri F."/>
            <person name="Falavigna A."/>
            <person name="Ye Y."/>
            <person name="Leebens-Mack J.H."/>
            <person name="Chen G."/>
        </authorList>
    </citation>
    <scope>NUCLEOTIDE SEQUENCE [LARGE SCALE GENOMIC DNA]</scope>
    <source>
        <strain evidence="4">cv. DH0086</strain>
    </source>
</reference>
<keyword evidence="4" id="KW-1185">Reference proteome</keyword>
<organism evidence="3 4">
    <name type="scientific">Asparagus officinalis</name>
    <name type="common">Garden asparagus</name>
    <dbReference type="NCBI Taxonomy" id="4686"/>
    <lineage>
        <taxon>Eukaryota</taxon>
        <taxon>Viridiplantae</taxon>
        <taxon>Streptophyta</taxon>
        <taxon>Embryophyta</taxon>
        <taxon>Tracheophyta</taxon>
        <taxon>Spermatophyta</taxon>
        <taxon>Magnoliopsida</taxon>
        <taxon>Liliopsida</taxon>
        <taxon>Asparagales</taxon>
        <taxon>Asparagaceae</taxon>
        <taxon>Asparagoideae</taxon>
        <taxon>Asparagus</taxon>
    </lineage>
</organism>
<feature type="coiled-coil region" evidence="1">
    <location>
        <begin position="68"/>
        <end position="216"/>
    </location>
</feature>
<dbReference type="AlphaFoldDB" id="A0A5P1EHU1"/>
<feature type="region of interest" description="Disordered" evidence="2">
    <location>
        <begin position="1"/>
        <end position="25"/>
    </location>
</feature>
<dbReference type="PANTHER" id="PTHR31071:SF2">
    <property type="entry name" value="ACTIN CYTOSKELETON-REGULATORY COMPLEX PAN-LIKE PROTEIN"/>
    <property type="match status" value="1"/>
</dbReference>
<protein>
    <submittedName>
        <fullName evidence="3">Uncharacterized protein</fullName>
    </submittedName>
</protein>
<sequence length="498" mass="56846">MDKAPSVVDLHRSGAHENSQNVRRPPMLMNDRKIDILHKFGAFVAFPDPSMEGASKWNPGCYTHLKLLDDQQSELELAHRRITELETERHLAKKKLDLLVRKLAEEKESWQRKEHEKIRGVIDSIKDDIHRERKNRQRMEITKSKLVNELAEAKSLGKRFLQDYEKEKKTRELMEEVCDELAKEIGEDKAKVEEIKADSSRVRDELEEERKMLQMAEVWREERVQMKLVNAKVTLEEKYLQLSKLQAKIEAFLKARSSEEENKEVEVLREAANCAKAQEVKEFSYRPSPRSEEIFSVFEELKTRDKPNEKEIEACDAKGTAAADDDDCGLGTVSHGEEQGSSNSIEGSEPSVNEICEESSASVSGRDWDENEDNGKVSSEISEVCSVGTKQSRFWRPSYQSNGENGHRNSTENGRLSYERISNVILVSDGMSGEMGLISQTVGCCSSPESVNQCINRGIEQCIEWPRGIEKHSLKAKLLEARIESQKIQLRPALQQKI</sequence>
<feature type="compositionally biased region" description="Basic and acidic residues" evidence="2">
    <location>
        <begin position="1"/>
        <end position="15"/>
    </location>
</feature>
<dbReference type="Proteomes" id="UP000243459">
    <property type="component" value="Chromosome 7"/>
</dbReference>
<dbReference type="PANTHER" id="PTHR31071">
    <property type="entry name" value="GB|AAF24581.1"/>
    <property type="match status" value="1"/>
</dbReference>
<dbReference type="Gramene" id="ONK65505">
    <property type="protein sequence ID" value="ONK65505"/>
    <property type="gene ID" value="A4U43_C07F37790"/>
</dbReference>
<keyword evidence="1" id="KW-0175">Coiled coil</keyword>
<feature type="coiled-coil region" evidence="1">
    <location>
        <begin position="242"/>
        <end position="278"/>
    </location>
</feature>
<proteinExistence type="predicted"/>
<name>A0A5P1EHU1_ASPOF</name>
<dbReference type="EMBL" id="CM007387">
    <property type="protein sequence ID" value="ONK65505.1"/>
    <property type="molecule type" value="Genomic_DNA"/>
</dbReference>
<dbReference type="InterPro" id="IPR043424">
    <property type="entry name" value="BLT-like"/>
</dbReference>
<evidence type="ECO:0000313" key="3">
    <source>
        <dbReference type="EMBL" id="ONK65505.1"/>
    </source>
</evidence>